<gene>
    <name evidence="1" type="ORF">PsorP6_017441</name>
</gene>
<accession>A0ACC0WL41</accession>
<dbReference type="EMBL" id="CM047590">
    <property type="protein sequence ID" value="KAI9919477.1"/>
    <property type="molecule type" value="Genomic_DNA"/>
</dbReference>
<name>A0ACC0WL41_9STRA</name>
<sequence>MQQFLEVIKVSVHSGNSSSSPGESGVAALASASALLKSATPVVATATNRRKPVCKTCGKIRKGHPKDPCIASSVPETENAVGSSQRRSSEYAEREGDQPTLVPVGEDDTAGGLDLNHQDGSEEVAGVRM</sequence>
<evidence type="ECO:0000313" key="2">
    <source>
        <dbReference type="Proteomes" id="UP001163321"/>
    </source>
</evidence>
<comment type="caution">
    <text evidence="1">The sequence shown here is derived from an EMBL/GenBank/DDBJ whole genome shotgun (WGS) entry which is preliminary data.</text>
</comment>
<keyword evidence="2" id="KW-1185">Reference proteome</keyword>
<reference evidence="1 2" key="1">
    <citation type="journal article" date="2022" name="bioRxiv">
        <title>The genome of the oomycete Peronosclerospora sorghi, a cosmopolitan pathogen of maize and sorghum, is inflated with dispersed pseudogenes.</title>
        <authorList>
            <person name="Fletcher K."/>
            <person name="Martin F."/>
            <person name="Isakeit T."/>
            <person name="Cavanaugh K."/>
            <person name="Magill C."/>
            <person name="Michelmore R."/>
        </authorList>
    </citation>
    <scope>NUCLEOTIDE SEQUENCE [LARGE SCALE GENOMIC DNA]</scope>
    <source>
        <strain evidence="1">P6</strain>
    </source>
</reference>
<organism evidence="1 2">
    <name type="scientific">Peronosclerospora sorghi</name>
    <dbReference type="NCBI Taxonomy" id="230839"/>
    <lineage>
        <taxon>Eukaryota</taxon>
        <taxon>Sar</taxon>
        <taxon>Stramenopiles</taxon>
        <taxon>Oomycota</taxon>
        <taxon>Peronosporomycetes</taxon>
        <taxon>Peronosporales</taxon>
        <taxon>Peronosporaceae</taxon>
        <taxon>Peronosclerospora</taxon>
    </lineage>
</organism>
<protein>
    <submittedName>
        <fullName evidence="1">Uncharacterized protein</fullName>
    </submittedName>
</protein>
<dbReference type="Proteomes" id="UP001163321">
    <property type="component" value="Chromosome 11"/>
</dbReference>
<evidence type="ECO:0000313" key="1">
    <source>
        <dbReference type="EMBL" id="KAI9919477.1"/>
    </source>
</evidence>
<proteinExistence type="predicted"/>